<sequence length="186" mass="21527">MREIDILAITEEMCSTNLFVTREFGQILTPRFEEILKNSTEKVFVFNFSDVLYVDFSCPNEVFGSLIPKLKNDADMFIFLKGLNESKRENIDIALSEDKLTMLEIEQDEIQIRGHLPEYLSEILERIIHNEEKLTARQIADETGTKISTASSKLLTLWKQGLLDREEEVTEEGKKYIYTSVLPLIK</sequence>
<dbReference type="Proteomes" id="UP000185568">
    <property type="component" value="Unassembled WGS sequence"/>
</dbReference>
<evidence type="ECO:0000259" key="1">
    <source>
        <dbReference type="Pfam" id="PF09339"/>
    </source>
</evidence>
<organism evidence="2 3">
    <name type="scientific">Domibacillus antri</name>
    <dbReference type="NCBI Taxonomy" id="1714264"/>
    <lineage>
        <taxon>Bacteria</taxon>
        <taxon>Bacillati</taxon>
        <taxon>Bacillota</taxon>
        <taxon>Bacilli</taxon>
        <taxon>Bacillales</taxon>
        <taxon>Bacillaceae</taxon>
        <taxon>Domibacillus</taxon>
    </lineage>
</organism>
<dbReference type="GO" id="GO:0003677">
    <property type="term" value="F:DNA binding"/>
    <property type="evidence" value="ECO:0007669"/>
    <property type="project" value="InterPro"/>
</dbReference>
<dbReference type="EMBL" id="MSDU01000026">
    <property type="protein sequence ID" value="OLN21991.1"/>
    <property type="molecule type" value="Genomic_DNA"/>
</dbReference>
<accession>A0A1Q8Q3Z3</accession>
<dbReference type="Gene3D" id="1.10.10.10">
    <property type="entry name" value="Winged helix-like DNA-binding domain superfamily/Winged helix DNA-binding domain"/>
    <property type="match status" value="1"/>
</dbReference>
<proteinExistence type="predicted"/>
<dbReference type="InterPro" id="IPR036388">
    <property type="entry name" value="WH-like_DNA-bd_sf"/>
</dbReference>
<evidence type="ECO:0000313" key="3">
    <source>
        <dbReference type="Proteomes" id="UP000185568"/>
    </source>
</evidence>
<feature type="domain" description="HTH iclR-type" evidence="1">
    <location>
        <begin position="122"/>
        <end position="166"/>
    </location>
</feature>
<keyword evidence="3" id="KW-1185">Reference proteome</keyword>
<comment type="caution">
    <text evidence="2">The sequence shown here is derived from an EMBL/GenBank/DDBJ whole genome shotgun (WGS) entry which is preliminary data.</text>
</comment>
<protein>
    <recommendedName>
        <fullName evidence="1">HTH iclR-type domain-containing protein</fullName>
    </recommendedName>
</protein>
<dbReference type="AlphaFoldDB" id="A0A1Q8Q3Z3"/>
<evidence type="ECO:0000313" key="2">
    <source>
        <dbReference type="EMBL" id="OLN21991.1"/>
    </source>
</evidence>
<reference evidence="2 3" key="1">
    <citation type="submission" date="2016-12" db="EMBL/GenBank/DDBJ databases">
        <title>Domibacillus antri genome sequencing.</title>
        <authorList>
            <person name="Verma A."/>
            <person name="Krishnamurthi S."/>
        </authorList>
    </citation>
    <scope>NUCLEOTIDE SEQUENCE [LARGE SCALE GENOMIC DNA]</scope>
    <source>
        <strain evidence="2 3">XD80</strain>
    </source>
</reference>
<dbReference type="GO" id="GO:0006355">
    <property type="term" value="P:regulation of DNA-templated transcription"/>
    <property type="evidence" value="ECO:0007669"/>
    <property type="project" value="InterPro"/>
</dbReference>
<dbReference type="Pfam" id="PF09339">
    <property type="entry name" value="HTH_IclR"/>
    <property type="match status" value="1"/>
</dbReference>
<gene>
    <name evidence="2" type="ORF">BTO30_11700</name>
</gene>
<dbReference type="InterPro" id="IPR005471">
    <property type="entry name" value="Tscrpt_reg_IclR_N"/>
</dbReference>
<name>A0A1Q8Q3Z3_9BACI</name>
<dbReference type="SUPFAM" id="SSF46785">
    <property type="entry name" value="Winged helix' DNA-binding domain"/>
    <property type="match status" value="1"/>
</dbReference>
<dbReference type="InterPro" id="IPR036390">
    <property type="entry name" value="WH_DNA-bd_sf"/>
</dbReference>
<dbReference type="RefSeq" id="WP_075398918.1">
    <property type="nucleotide sequence ID" value="NZ_MSDU01000026.1"/>
</dbReference>
<dbReference type="OrthoDB" id="8455529at2"/>